<protein>
    <submittedName>
        <fullName evidence="3">Thioesterase II family protein</fullName>
    </submittedName>
</protein>
<evidence type="ECO:0000256" key="1">
    <source>
        <dbReference type="ARBA" id="ARBA00007169"/>
    </source>
</evidence>
<dbReference type="PANTHER" id="PTHR11487">
    <property type="entry name" value="THIOESTERASE"/>
    <property type="match status" value="1"/>
</dbReference>
<dbReference type="Proteomes" id="UP001612812">
    <property type="component" value="Unassembled WGS sequence"/>
</dbReference>
<name>A0ABW7ZGV9_9ACTN</name>
<sequence length="255" mass="28039">MSTPASRWFHTIEHRPEASLRLFLFHYAGSGPAMYHEWAGLLPADVDLQLLHLPGRQERRADPAYTEIGPLIAELHDAFVAEVDDRPYAFFGHSMGALLAYRLAVALDASGERPPALLAASGWAPVGFRTPGPELMDLPQERIVEWAKGLGGLPPEIYENPEMLAMVIPAMRSDLAVCVDYRDDEAAVSCPIVSYSGRSDPLMTEGAMSSWIPRCPEYLGNVEFPGGHFFMHSEGLPITSDLVRLLRGRAAALSR</sequence>
<dbReference type="Gene3D" id="3.40.50.1820">
    <property type="entry name" value="alpha/beta hydrolase"/>
    <property type="match status" value="1"/>
</dbReference>
<evidence type="ECO:0000313" key="3">
    <source>
        <dbReference type="EMBL" id="MFI7262088.1"/>
    </source>
</evidence>
<dbReference type="PANTHER" id="PTHR11487:SF0">
    <property type="entry name" value="S-ACYL FATTY ACID SYNTHASE THIOESTERASE, MEDIUM CHAIN"/>
    <property type="match status" value="1"/>
</dbReference>
<gene>
    <name evidence="3" type="ORF">ACIBP4_07280</name>
</gene>
<keyword evidence="4" id="KW-1185">Reference proteome</keyword>
<evidence type="ECO:0000313" key="4">
    <source>
        <dbReference type="Proteomes" id="UP001612812"/>
    </source>
</evidence>
<dbReference type="EMBL" id="JBITLE010000002">
    <property type="protein sequence ID" value="MFI7262088.1"/>
    <property type="molecule type" value="Genomic_DNA"/>
</dbReference>
<comment type="similarity">
    <text evidence="1">Belongs to the thioesterase family.</text>
</comment>
<reference evidence="3 4" key="1">
    <citation type="submission" date="2024-10" db="EMBL/GenBank/DDBJ databases">
        <title>The Natural Products Discovery Center: Release of the First 8490 Sequenced Strains for Exploring Actinobacteria Biosynthetic Diversity.</title>
        <authorList>
            <person name="Kalkreuter E."/>
            <person name="Kautsar S.A."/>
            <person name="Yang D."/>
            <person name="Bader C.D."/>
            <person name="Teijaro C.N."/>
            <person name="Fluegel L."/>
            <person name="Davis C.M."/>
            <person name="Simpson J.R."/>
            <person name="Lauterbach L."/>
            <person name="Steele A.D."/>
            <person name="Gui C."/>
            <person name="Meng S."/>
            <person name="Li G."/>
            <person name="Viehrig K."/>
            <person name="Ye F."/>
            <person name="Su P."/>
            <person name="Kiefer A.F."/>
            <person name="Nichols A."/>
            <person name="Cepeda A.J."/>
            <person name="Yan W."/>
            <person name="Fan B."/>
            <person name="Jiang Y."/>
            <person name="Adhikari A."/>
            <person name="Zheng C.-J."/>
            <person name="Schuster L."/>
            <person name="Cowan T.M."/>
            <person name="Smanski M.J."/>
            <person name="Chevrette M.G."/>
            <person name="De Carvalho L.P.S."/>
            <person name="Shen B."/>
        </authorList>
    </citation>
    <scope>NUCLEOTIDE SEQUENCE [LARGE SCALE GENOMIC DNA]</scope>
    <source>
        <strain evidence="3 4">NPDC049845</strain>
    </source>
</reference>
<dbReference type="InterPro" id="IPR029058">
    <property type="entry name" value="AB_hydrolase_fold"/>
</dbReference>
<dbReference type="Pfam" id="PF00975">
    <property type="entry name" value="Thioesterase"/>
    <property type="match status" value="1"/>
</dbReference>
<dbReference type="InterPro" id="IPR001031">
    <property type="entry name" value="Thioesterase"/>
</dbReference>
<dbReference type="InterPro" id="IPR012223">
    <property type="entry name" value="TEII"/>
</dbReference>
<feature type="domain" description="Thioesterase" evidence="2">
    <location>
        <begin position="21"/>
        <end position="236"/>
    </location>
</feature>
<comment type="caution">
    <text evidence="3">The sequence shown here is derived from an EMBL/GenBank/DDBJ whole genome shotgun (WGS) entry which is preliminary data.</text>
</comment>
<evidence type="ECO:0000259" key="2">
    <source>
        <dbReference type="Pfam" id="PF00975"/>
    </source>
</evidence>
<organism evidence="3 4">
    <name type="scientific">Micromonospora maritima</name>
    <dbReference type="NCBI Taxonomy" id="986711"/>
    <lineage>
        <taxon>Bacteria</taxon>
        <taxon>Bacillati</taxon>
        <taxon>Actinomycetota</taxon>
        <taxon>Actinomycetes</taxon>
        <taxon>Micromonosporales</taxon>
        <taxon>Micromonosporaceae</taxon>
        <taxon>Micromonospora</taxon>
    </lineage>
</organism>
<proteinExistence type="inferred from homology"/>
<accession>A0ABW7ZGV9</accession>
<dbReference type="RefSeq" id="WP_396767761.1">
    <property type="nucleotide sequence ID" value="NZ_JBITLA010000001.1"/>
</dbReference>
<dbReference type="SUPFAM" id="SSF53474">
    <property type="entry name" value="alpha/beta-Hydrolases"/>
    <property type="match status" value="1"/>
</dbReference>